<feature type="compositionally biased region" description="Polar residues" evidence="2">
    <location>
        <begin position="382"/>
        <end position="394"/>
    </location>
</feature>
<feature type="compositionally biased region" description="Polar residues" evidence="2">
    <location>
        <begin position="527"/>
        <end position="542"/>
    </location>
</feature>
<keyword evidence="3" id="KW-0472">Membrane</keyword>
<feature type="coiled-coil region" evidence="1">
    <location>
        <begin position="102"/>
        <end position="132"/>
    </location>
</feature>
<evidence type="ECO:0000256" key="3">
    <source>
        <dbReference type="SAM" id="Phobius"/>
    </source>
</evidence>
<sequence length="610" mass="65083">MDPGFRQRMHVVPAAYKEGSNRLNRRDSVDCPTSAPLCSCSAGYSCVATARTKTTCATVSCVKNSTDDDNGGSINPGLIAGPIIAFLLLCSLTVWWYLRKKKARDLARLAELEERANRLEAAQHEVLSLNTRTPGITPTNVHFGRSSGPDAPESSGLLSSFTNADNRGILSRPNNGRLLTVYSTDGIDLDPATKNSSDHPGIPLALANQDPFADGASFVSGDGFSLLSQATNVIPIAYVPTSGSSPAQSAGRNFRPDHNLGFDLDREDLMSPAKLTTVVSHPGALIRPSALPTPSAPSESDDRLSLMSGAGSFMSFNSNMFVLDTPKIATAQRLNLSQMASKIVPSPSFPHSIDQSPVSQKTNKPTPVRPTTVPKINIGRSPLSQAPVQNYDPNSASSASFPTLPSLPPSPAPLTQSNRSETDMDPFTDDSADTISLPSIHHRYDPRTLSTSFPQQPRFPSDTEDFRFSMDSLAATTSYGGSNFGRPESTASSQGSVMIKSATIVQVGQELQAGSLFRSGSLIRGTQLQAHQQPSDPNSISRQDFLAEQPSSPTSILPPPDRGELFASTSTSNFNSGSSQRDTQYSQYSLGAFDFIPPAPATTPPFPPYS</sequence>
<feature type="compositionally biased region" description="Low complexity" evidence="2">
    <location>
        <begin position="568"/>
        <end position="579"/>
    </location>
</feature>
<proteinExistence type="predicted"/>
<dbReference type="EMBL" id="LN483157">
    <property type="protein sequence ID" value="CED83647.1"/>
    <property type="molecule type" value="Genomic_DNA"/>
</dbReference>
<keyword evidence="3" id="KW-1133">Transmembrane helix</keyword>
<keyword evidence="3" id="KW-0812">Transmembrane</keyword>
<feature type="region of interest" description="Disordered" evidence="2">
    <location>
        <begin position="346"/>
        <end position="435"/>
    </location>
</feature>
<accession>A0A0F7SNN3</accession>
<evidence type="ECO:0008006" key="5">
    <source>
        <dbReference type="Google" id="ProtNLM"/>
    </source>
</evidence>
<feature type="transmembrane region" description="Helical" evidence="3">
    <location>
        <begin position="78"/>
        <end position="98"/>
    </location>
</feature>
<feature type="compositionally biased region" description="Low complexity" evidence="2">
    <location>
        <begin position="395"/>
        <end position="404"/>
    </location>
</feature>
<feature type="region of interest" description="Disordered" evidence="2">
    <location>
        <begin position="527"/>
        <end position="583"/>
    </location>
</feature>
<protein>
    <recommendedName>
        <fullName evidence="5">Membrane anchor Opy2 N-terminal domain-containing protein</fullName>
    </recommendedName>
</protein>
<feature type="compositionally biased region" description="Low complexity" evidence="2">
    <location>
        <begin position="361"/>
        <end position="375"/>
    </location>
</feature>
<name>A0A0F7SNN3_PHARH</name>
<evidence type="ECO:0000256" key="1">
    <source>
        <dbReference type="SAM" id="Coils"/>
    </source>
</evidence>
<evidence type="ECO:0000313" key="4">
    <source>
        <dbReference type="EMBL" id="CED83647.1"/>
    </source>
</evidence>
<evidence type="ECO:0000256" key="2">
    <source>
        <dbReference type="SAM" id="MobiDB-lite"/>
    </source>
</evidence>
<reference evidence="4" key="1">
    <citation type="submission" date="2014-08" db="EMBL/GenBank/DDBJ databases">
        <authorList>
            <person name="Sharma Rahul"/>
            <person name="Thines Marco"/>
        </authorList>
    </citation>
    <scope>NUCLEOTIDE SEQUENCE</scope>
</reference>
<dbReference type="AlphaFoldDB" id="A0A0F7SNN3"/>
<organism evidence="4">
    <name type="scientific">Phaffia rhodozyma</name>
    <name type="common">Yeast</name>
    <name type="synonym">Xanthophyllomyces dendrorhous</name>
    <dbReference type="NCBI Taxonomy" id="264483"/>
    <lineage>
        <taxon>Eukaryota</taxon>
        <taxon>Fungi</taxon>
        <taxon>Dikarya</taxon>
        <taxon>Basidiomycota</taxon>
        <taxon>Agaricomycotina</taxon>
        <taxon>Tremellomycetes</taxon>
        <taxon>Cystofilobasidiales</taxon>
        <taxon>Mrakiaceae</taxon>
        <taxon>Phaffia</taxon>
    </lineage>
</organism>
<keyword evidence="1" id="KW-0175">Coiled coil</keyword>
<feature type="compositionally biased region" description="Acidic residues" evidence="2">
    <location>
        <begin position="423"/>
        <end position="432"/>
    </location>
</feature>